<dbReference type="Proteomes" id="UP001476282">
    <property type="component" value="Unassembled WGS sequence"/>
</dbReference>
<organism evidence="1 2">
    <name type="scientific">Haloferula sargassicola</name>
    <dbReference type="NCBI Taxonomy" id="490096"/>
    <lineage>
        <taxon>Bacteria</taxon>
        <taxon>Pseudomonadati</taxon>
        <taxon>Verrucomicrobiota</taxon>
        <taxon>Verrucomicrobiia</taxon>
        <taxon>Verrucomicrobiales</taxon>
        <taxon>Verrucomicrobiaceae</taxon>
        <taxon>Haloferula</taxon>
    </lineage>
</organism>
<dbReference type="RefSeq" id="WP_353567515.1">
    <property type="nucleotide sequence ID" value="NZ_BAABRI010000014.1"/>
</dbReference>
<proteinExistence type="predicted"/>
<dbReference type="SUPFAM" id="SSF118352">
    <property type="entry name" value="HSP33 redox switch-like"/>
    <property type="match status" value="1"/>
</dbReference>
<evidence type="ECO:0000313" key="1">
    <source>
        <dbReference type="EMBL" id="GAA5483405.1"/>
    </source>
</evidence>
<reference evidence="1 2" key="1">
    <citation type="submission" date="2024-02" db="EMBL/GenBank/DDBJ databases">
        <title>Haloferula sargassicola NBRC 104335.</title>
        <authorList>
            <person name="Ichikawa N."/>
            <person name="Katano-Makiyama Y."/>
            <person name="Hidaka K."/>
        </authorList>
    </citation>
    <scope>NUCLEOTIDE SEQUENCE [LARGE SCALE GENOMIC DNA]</scope>
    <source>
        <strain evidence="1 2">NBRC 104335</strain>
    </source>
</reference>
<dbReference type="InterPro" id="IPR016154">
    <property type="entry name" value="Heat_shock_Hsp33_C"/>
</dbReference>
<evidence type="ECO:0008006" key="3">
    <source>
        <dbReference type="Google" id="ProtNLM"/>
    </source>
</evidence>
<dbReference type="EMBL" id="BAABRI010000014">
    <property type="protein sequence ID" value="GAA5483405.1"/>
    <property type="molecule type" value="Genomic_DNA"/>
</dbReference>
<gene>
    <name evidence="1" type="ORF">Hsar01_02636</name>
</gene>
<protein>
    <recommendedName>
        <fullName evidence="3">Disulfide bond chaperone</fullName>
    </recommendedName>
</protein>
<comment type="caution">
    <text evidence="1">The sequence shown here is derived from an EMBL/GenBank/DDBJ whole genome shotgun (WGS) entry which is preliminary data.</text>
</comment>
<sequence length="256" mass="29521">MSEPISVEEFTRVESIFVRHRNVLAVRAQFTPIYTDYYLHLMQYGLRNPEELDSMLKDLLAGLTLHLVARPWAETIAWTVNLRAPRVNLFATGGSIPESITGRLFTEDVRETDRDLFYSQTTTQPGAEPRTSTLQIDGRDPLFWVEQYYMQSEQRPAKVFRLPDETFVLVAAQPDYDEEWFGALDVAAVSGLEQAEETKLLETRRFRFHCGCDLGKILPVLAPWRDKADELFHGENQIIVQCPRCAARYEVTRDML</sequence>
<evidence type="ECO:0000313" key="2">
    <source>
        <dbReference type="Proteomes" id="UP001476282"/>
    </source>
</evidence>
<name>A0ABP9UPB2_9BACT</name>
<accession>A0ABP9UPB2</accession>
<keyword evidence="2" id="KW-1185">Reference proteome</keyword>